<dbReference type="GO" id="GO:0005829">
    <property type="term" value="C:cytosol"/>
    <property type="evidence" value="ECO:0007669"/>
    <property type="project" value="TreeGrafter"/>
</dbReference>
<sequence>MQDTKNGIRLPDAYERLILEVLMGSQINFVRTDELENAWRIFTPILEQTKDMEPIPYKFGSRGPQEADEIMRKNGYVFSGTYKWTSPNKL</sequence>
<dbReference type="GO" id="GO:0006006">
    <property type="term" value="P:glucose metabolic process"/>
    <property type="evidence" value="ECO:0007669"/>
    <property type="project" value="InterPro"/>
</dbReference>
<dbReference type="InterPro" id="IPR001282">
    <property type="entry name" value="G6P_DH"/>
</dbReference>
<comment type="catalytic activity">
    <reaction evidence="6">
        <text>D-glucose 6-phosphate + NADP(+) = 6-phospho-D-glucono-1,5-lactone + NADPH + H(+)</text>
        <dbReference type="Rhea" id="RHEA:15841"/>
        <dbReference type="ChEBI" id="CHEBI:15378"/>
        <dbReference type="ChEBI" id="CHEBI:57783"/>
        <dbReference type="ChEBI" id="CHEBI:57955"/>
        <dbReference type="ChEBI" id="CHEBI:58349"/>
        <dbReference type="ChEBI" id="CHEBI:61548"/>
        <dbReference type="EC" id="1.1.1.49"/>
    </reaction>
    <physiologicalReaction direction="left-to-right" evidence="6">
        <dbReference type="Rhea" id="RHEA:15842"/>
    </physiologicalReaction>
</comment>
<evidence type="ECO:0000256" key="5">
    <source>
        <dbReference type="ARBA" id="ARBA00023277"/>
    </source>
</evidence>
<dbReference type="Pfam" id="PF02781">
    <property type="entry name" value="G6PD_C"/>
    <property type="match status" value="1"/>
</dbReference>
<keyword evidence="3" id="KW-0521">NADP</keyword>
<dbReference type="GO" id="GO:0004345">
    <property type="term" value="F:glucose-6-phosphate dehydrogenase activity"/>
    <property type="evidence" value="ECO:0007669"/>
    <property type="project" value="UniProtKB-EC"/>
</dbReference>
<dbReference type="InterPro" id="IPR022675">
    <property type="entry name" value="G6P_DH_C"/>
</dbReference>
<feature type="domain" description="Glucose-6-phosphate dehydrogenase C-terminal" evidence="7">
    <location>
        <begin position="7"/>
        <end position="77"/>
    </location>
</feature>
<accession>A0AAD5QYA8</accession>
<reference evidence="8" key="1">
    <citation type="submission" date="2021-06" db="EMBL/GenBank/DDBJ databases">
        <title>Parelaphostrongylus tenuis whole genome reference sequence.</title>
        <authorList>
            <person name="Garwood T.J."/>
            <person name="Larsen P.A."/>
            <person name="Fountain-Jones N.M."/>
            <person name="Garbe J.R."/>
            <person name="Macchietto M.G."/>
            <person name="Kania S.A."/>
            <person name="Gerhold R.W."/>
            <person name="Richards J.E."/>
            <person name="Wolf T.M."/>
        </authorList>
    </citation>
    <scope>NUCLEOTIDE SEQUENCE</scope>
    <source>
        <strain evidence="8">MNPRO001-30</strain>
        <tissue evidence="8">Meninges</tissue>
    </source>
</reference>
<evidence type="ECO:0000256" key="4">
    <source>
        <dbReference type="ARBA" id="ARBA00023002"/>
    </source>
</evidence>
<name>A0AAD5QYA8_PARTN</name>
<dbReference type="EMBL" id="JAHQIW010005456">
    <property type="protein sequence ID" value="KAJ1366076.1"/>
    <property type="molecule type" value="Genomic_DNA"/>
</dbReference>
<evidence type="ECO:0000256" key="1">
    <source>
        <dbReference type="ARBA" id="ARBA00004959"/>
    </source>
</evidence>
<comment type="pathway">
    <text evidence="1">Carbohydrate degradation; pentose phosphate pathway.</text>
</comment>
<dbReference type="PANTHER" id="PTHR23429">
    <property type="entry name" value="GLUCOSE-6-PHOSPHATE 1-DEHYDROGENASE G6PD"/>
    <property type="match status" value="1"/>
</dbReference>
<dbReference type="Proteomes" id="UP001196413">
    <property type="component" value="Unassembled WGS sequence"/>
</dbReference>
<keyword evidence="9" id="KW-1185">Reference proteome</keyword>
<evidence type="ECO:0000259" key="7">
    <source>
        <dbReference type="Pfam" id="PF02781"/>
    </source>
</evidence>
<proteinExistence type="predicted"/>
<evidence type="ECO:0000256" key="3">
    <source>
        <dbReference type="ARBA" id="ARBA00022857"/>
    </source>
</evidence>
<evidence type="ECO:0000313" key="9">
    <source>
        <dbReference type="Proteomes" id="UP001196413"/>
    </source>
</evidence>
<dbReference type="Gene3D" id="3.30.360.10">
    <property type="entry name" value="Dihydrodipicolinate Reductase, domain 2"/>
    <property type="match status" value="1"/>
</dbReference>
<dbReference type="GO" id="GO:0050661">
    <property type="term" value="F:NADP binding"/>
    <property type="evidence" value="ECO:0007669"/>
    <property type="project" value="InterPro"/>
</dbReference>
<keyword evidence="4" id="KW-0560">Oxidoreductase</keyword>
<protein>
    <recommendedName>
        <fullName evidence="2">glucose-6-phosphate dehydrogenase (NADP(+))</fullName>
        <ecNumber evidence="2">1.1.1.49</ecNumber>
    </recommendedName>
</protein>
<evidence type="ECO:0000256" key="6">
    <source>
        <dbReference type="ARBA" id="ARBA00047696"/>
    </source>
</evidence>
<gene>
    <name evidence="8" type="primary">GSPD1_2</name>
    <name evidence="8" type="ORF">KIN20_026664</name>
</gene>
<comment type="caution">
    <text evidence="8">The sequence shown here is derived from an EMBL/GenBank/DDBJ whole genome shotgun (WGS) entry which is preliminary data.</text>
</comment>
<evidence type="ECO:0000256" key="2">
    <source>
        <dbReference type="ARBA" id="ARBA00013019"/>
    </source>
</evidence>
<keyword evidence="5" id="KW-0119">Carbohydrate metabolism</keyword>
<dbReference type="GO" id="GO:0009051">
    <property type="term" value="P:pentose-phosphate shunt, oxidative branch"/>
    <property type="evidence" value="ECO:0007669"/>
    <property type="project" value="TreeGrafter"/>
</dbReference>
<dbReference type="SUPFAM" id="SSF55347">
    <property type="entry name" value="Glyceraldehyde-3-phosphate dehydrogenase-like, C-terminal domain"/>
    <property type="match status" value="1"/>
</dbReference>
<dbReference type="PANTHER" id="PTHR23429:SF0">
    <property type="entry name" value="GLUCOSE-6-PHOSPHATE 1-DEHYDROGENASE"/>
    <property type="match status" value="1"/>
</dbReference>
<dbReference type="EC" id="1.1.1.49" evidence="2"/>
<dbReference type="AlphaFoldDB" id="A0AAD5QYA8"/>
<evidence type="ECO:0000313" key="8">
    <source>
        <dbReference type="EMBL" id="KAJ1366076.1"/>
    </source>
</evidence>
<organism evidence="8 9">
    <name type="scientific">Parelaphostrongylus tenuis</name>
    <name type="common">Meningeal worm</name>
    <dbReference type="NCBI Taxonomy" id="148309"/>
    <lineage>
        <taxon>Eukaryota</taxon>
        <taxon>Metazoa</taxon>
        <taxon>Ecdysozoa</taxon>
        <taxon>Nematoda</taxon>
        <taxon>Chromadorea</taxon>
        <taxon>Rhabditida</taxon>
        <taxon>Rhabditina</taxon>
        <taxon>Rhabditomorpha</taxon>
        <taxon>Strongyloidea</taxon>
        <taxon>Metastrongylidae</taxon>
        <taxon>Parelaphostrongylus</taxon>
    </lineage>
</organism>